<dbReference type="InParanoid" id="K1WRX3"/>
<evidence type="ECO:0000256" key="2">
    <source>
        <dbReference type="ARBA" id="ARBA00022692"/>
    </source>
</evidence>
<feature type="transmembrane region" description="Helical" evidence="5">
    <location>
        <begin position="383"/>
        <end position="403"/>
    </location>
</feature>
<organism evidence="8 9">
    <name type="scientific">Marssonina brunnea f. sp. multigermtubi (strain MB_m1)</name>
    <name type="common">Marssonina leaf spot fungus</name>
    <dbReference type="NCBI Taxonomy" id="1072389"/>
    <lineage>
        <taxon>Eukaryota</taxon>
        <taxon>Fungi</taxon>
        <taxon>Dikarya</taxon>
        <taxon>Ascomycota</taxon>
        <taxon>Pezizomycotina</taxon>
        <taxon>Leotiomycetes</taxon>
        <taxon>Helotiales</taxon>
        <taxon>Drepanopezizaceae</taxon>
        <taxon>Drepanopeziza</taxon>
    </lineage>
</organism>
<feature type="transmembrane region" description="Helical" evidence="5">
    <location>
        <begin position="284"/>
        <end position="305"/>
    </location>
</feature>
<reference evidence="8 9" key="1">
    <citation type="journal article" date="2012" name="BMC Genomics">
        <title>Sequencing the genome of Marssonina brunnea reveals fungus-poplar co-evolution.</title>
        <authorList>
            <person name="Zhu S."/>
            <person name="Cao Y.-Z."/>
            <person name="Jiang C."/>
            <person name="Tan B.-Y."/>
            <person name="Wang Z."/>
            <person name="Feng S."/>
            <person name="Zhang L."/>
            <person name="Su X.-H."/>
            <person name="Brejova B."/>
            <person name="Vinar T."/>
            <person name="Xu M."/>
            <person name="Wang M.-X."/>
            <person name="Zhang S.-G."/>
            <person name="Huang M.-R."/>
            <person name="Wu R."/>
            <person name="Zhou Y."/>
        </authorList>
    </citation>
    <scope>NUCLEOTIDE SEQUENCE [LARGE SCALE GENOMIC DNA]</scope>
    <source>
        <strain evidence="8 9">MB_m1</strain>
    </source>
</reference>
<gene>
    <name evidence="8" type="ORF">MBM_01082</name>
</gene>
<evidence type="ECO:0000259" key="6">
    <source>
        <dbReference type="Pfam" id="PF00892"/>
    </source>
</evidence>
<keyword evidence="3 5" id="KW-1133">Transmembrane helix</keyword>
<dbReference type="GeneID" id="18757017"/>
<name>K1WRX3_MARBU</name>
<dbReference type="HOGENOM" id="CLU_026578_0_1_1"/>
<sequence length="465" mass="51184">MSAQEPPVLLGVAAEELPRDQSMEYHNRQSAASVRPALKPLKPRGFRALVGLENMARRTLGIFLLLVTVILWTASNFLASYIFADKTYSKPYFVTYINTSFFAISLIPIFLRISHEHGFSHIKNSLVIFWEGKGDYAPVGSKPRDDDEVEDSMSASQTRLLVDNDVGPALTLTGEPQPPEEMLSVPETAWLSLEFCLLWFGANYLVAACLEYTSVASSTILTSTSSIWTLVFGALVRVEHFSYKKLIGVLASLAGIVLISSVDLAGEDNDDNRGNFPHKSQGEIAIGDAMAFGSAVMYGIYTVVMKKKIGNEDRVNMPLFFGLVGLFNVIFMWPGFIILHYTGVEEFGLPPTGKIWAIVLLNSASSFISDYAWAYAMLLTTPLVVTVGLSMTIPLSLIGQIILNTQYSSALYWVGALVVLLSFLFINHESKEDQPRPIREGVGIPLEYAELEKTLKADPVAIETG</sequence>
<dbReference type="PANTHER" id="PTHR23051:SF0">
    <property type="entry name" value="SOLUTE CARRIER FAMILY 35 MEMBER F5"/>
    <property type="match status" value="1"/>
</dbReference>
<dbReference type="Proteomes" id="UP000006753">
    <property type="component" value="Unassembled WGS sequence"/>
</dbReference>
<dbReference type="InterPro" id="IPR000620">
    <property type="entry name" value="EamA_dom"/>
</dbReference>
<keyword evidence="9" id="KW-1185">Reference proteome</keyword>
<evidence type="ECO:0000313" key="8">
    <source>
        <dbReference type="EMBL" id="EKD20400.1"/>
    </source>
</evidence>
<feature type="domain" description="EamA" evidence="6">
    <location>
        <begin position="187"/>
        <end position="260"/>
    </location>
</feature>
<dbReference type="OrthoDB" id="1436450at2759"/>
<feature type="transmembrane region" description="Helical" evidence="5">
    <location>
        <begin position="317"/>
        <end position="343"/>
    </location>
</feature>
<evidence type="ECO:0000256" key="3">
    <source>
        <dbReference type="ARBA" id="ARBA00022989"/>
    </source>
</evidence>
<evidence type="ECO:0000313" key="9">
    <source>
        <dbReference type="Proteomes" id="UP000006753"/>
    </source>
</evidence>
<dbReference type="OMA" id="MYGVYTI"/>
<dbReference type="InterPro" id="IPR025016">
    <property type="entry name" value="DUF3955"/>
</dbReference>
<evidence type="ECO:0000256" key="1">
    <source>
        <dbReference type="ARBA" id="ARBA00004141"/>
    </source>
</evidence>
<dbReference type="EMBL" id="JH921429">
    <property type="protein sequence ID" value="EKD20400.1"/>
    <property type="molecule type" value="Genomic_DNA"/>
</dbReference>
<feature type="transmembrane region" description="Helical" evidence="5">
    <location>
        <begin position="355"/>
        <end position="376"/>
    </location>
</feature>
<dbReference type="PANTHER" id="PTHR23051">
    <property type="entry name" value="SOLUTE CARRIER FAMILY 35, MEMBER F5"/>
    <property type="match status" value="1"/>
</dbReference>
<dbReference type="AlphaFoldDB" id="K1WRX3"/>
<feature type="domain" description="DUF3955" evidence="7">
    <location>
        <begin position="59"/>
        <end position="110"/>
    </location>
</feature>
<proteinExistence type="predicted"/>
<dbReference type="Pfam" id="PF00892">
    <property type="entry name" value="EamA"/>
    <property type="match status" value="1"/>
</dbReference>
<comment type="subcellular location">
    <subcellularLocation>
        <location evidence="1">Membrane</location>
        <topology evidence="1">Multi-pass membrane protein</topology>
    </subcellularLocation>
</comment>
<feature type="transmembrane region" description="Helical" evidence="5">
    <location>
        <begin position="62"/>
        <end position="84"/>
    </location>
</feature>
<accession>K1WRX3</accession>
<evidence type="ECO:0000256" key="5">
    <source>
        <dbReference type="SAM" id="Phobius"/>
    </source>
</evidence>
<feature type="transmembrane region" description="Helical" evidence="5">
    <location>
        <begin position="96"/>
        <end position="113"/>
    </location>
</feature>
<keyword evidence="4 5" id="KW-0472">Membrane</keyword>
<dbReference type="SUPFAM" id="SSF103481">
    <property type="entry name" value="Multidrug resistance efflux transporter EmrE"/>
    <property type="match status" value="1"/>
</dbReference>
<protein>
    <submittedName>
        <fullName evidence="8">Vacuolar membrane protein</fullName>
    </submittedName>
</protein>
<evidence type="ECO:0000259" key="7">
    <source>
        <dbReference type="Pfam" id="PF13127"/>
    </source>
</evidence>
<evidence type="ECO:0000256" key="4">
    <source>
        <dbReference type="ARBA" id="ARBA00023136"/>
    </source>
</evidence>
<dbReference type="FunCoup" id="K1WRX3">
    <property type="interactions" value="415"/>
</dbReference>
<dbReference type="InterPro" id="IPR037185">
    <property type="entry name" value="EmrE-like"/>
</dbReference>
<feature type="transmembrane region" description="Helical" evidence="5">
    <location>
        <begin position="409"/>
        <end position="426"/>
    </location>
</feature>
<feature type="transmembrane region" description="Helical" evidence="5">
    <location>
        <begin position="246"/>
        <end position="264"/>
    </location>
</feature>
<keyword evidence="2 5" id="KW-0812">Transmembrane</keyword>
<dbReference type="eggNOG" id="KOG2765">
    <property type="taxonomic scope" value="Eukaryota"/>
</dbReference>
<dbReference type="Pfam" id="PF13127">
    <property type="entry name" value="DUF3955"/>
    <property type="match status" value="1"/>
</dbReference>
<dbReference type="GO" id="GO:0000329">
    <property type="term" value="C:fungal-type vacuole membrane"/>
    <property type="evidence" value="ECO:0007669"/>
    <property type="project" value="TreeGrafter"/>
</dbReference>
<dbReference type="KEGG" id="mbe:MBM_01082"/>